<evidence type="ECO:0000256" key="8">
    <source>
        <dbReference type="ARBA" id="ARBA00023204"/>
    </source>
</evidence>
<evidence type="ECO:0000256" key="1">
    <source>
        <dbReference type="ARBA" id="ARBA00022490"/>
    </source>
</evidence>
<comment type="caution">
    <text evidence="13">The sequence shown here is derived from an EMBL/GenBank/DDBJ whole genome shotgun (WGS) entry which is preliminary data.</text>
</comment>
<keyword evidence="8 9" id="KW-0234">DNA repair</keyword>
<dbReference type="Pfam" id="PF21132">
    <property type="entry name" value="MFD_D3"/>
    <property type="match status" value="1"/>
</dbReference>
<dbReference type="NCBIfam" id="NF007966">
    <property type="entry name" value="PRK10689.1"/>
    <property type="match status" value="1"/>
</dbReference>
<dbReference type="InterPro" id="IPR048635">
    <property type="entry name" value="MFD_D3"/>
</dbReference>
<evidence type="ECO:0000313" key="13">
    <source>
        <dbReference type="EMBL" id="MDQ2068269.1"/>
    </source>
</evidence>
<dbReference type="SUPFAM" id="SSF52540">
    <property type="entry name" value="P-loop containing nucleoside triphosphate hydrolases"/>
    <property type="match status" value="4"/>
</dbReference>
<dbReference type="InterPro" id="IPR004576">
    <property type="entry name" value="Mfd"/>
</dbReference>
<comment type="similarity">
    <text evidence="9">In the N-terminal section; belongs to the UvrB family.</text>
</comment>
<name>A0ABU0W2N3_9GAMM</name>
<evidence type="ECO:0000256" key="6">
    <source>
        <dbReference type="ARBA" id="ARBA00022840"/>
    </source>
</evidence>
<feature type="region of interest" description="Disordered" evidence="10">
    <location>
        <begin position="1"/>
        <end position="23"/>
    </location>
</feature>
<sequence length="1167" mass="130321">MTGNSGTSPDSRPAVQLPDGPHDRRRWGRLYGAARSLLLARAAASARGPVLLVCESVQEAEAVSAELRFFAGEDALPVIFFPDWETLPYDVFSPHQDIISDRLATLARLPGLERGVVVTAAQTLMQRLPPQAYVSGGSLLLSMGERLDIDGLRGQLERAGYRAVSQVMEHGEFAVRGSLVDVFPMGSQQPFRIDLFDDEIESLRAFDPETQLTTEKLERIRMLPAREFPMSEDAIRDFRQRYRQQFEGDPQQSEIYRAISGGNQPGGIEYYLPLFFEQTASLFDYLPDVATVALTEGAGGAVDSHWQEIHDRFEQRGHDHTRPLLSPATIALTPEELTSALERHGQVVLERREGADDPQALPVDNFDTLAPPRLPLDHRADDPARALIEFIDNFEGIVLLAAESPGRREALVDILAERDHKPVSVHGWDAFMQRQPALGVCVADLTEGLILPNEGLAVIAEPQLFGERASQQRRRRRAAKDPEAVIRDLTDLSEGAPVIHEEHGVGRYIGLQTLTVGKDPTEFLTLEYAGGDKLYVPVASLNLISRYTGTSPENAPLHRLGSDQWDKARKRAARKARDVAAELLDLYARRQARQGTAFRVDERERRAFEEAFPFEETPDQATAIDAVVGDLRSTQPMDRVVCGDVGFGKTEVALRAAFVAVQAGKQVAVLVPTTLLGRQHYDTFADRFADWPVRIRSLSRMGSGKDRSTTLKGLEDGTVDIVIGTHKLLSRDVRFRDLGLVIIDEEHRFGVRHKERLKQLRAEVDVLTLTATPIPRTLNMSLAGIRDLSIIATPPAERLSVKTFVNEWSDGLIQEACLREIRRGGQVYFLHNEVRSIERTANRLRELMPEATIEVAHGQMRESEMERVMLDFYHRRVHILVCSTIVESGIDVPTANTIIINRADKFGLAQLHQLRGRVGRSHHRAYAYLLTPPRNAMTKDALKRLEAIESLEDLGAGFTLATHDLEIRGAGELLGDEQSGQIHEVGFSLYTELLERAVKALKSGEEPDLEKPLNHGPEVELGVPALLPEDYVPDVHTRLTLYKRIASAEGEESLKELQVEMIDRFGLLPDYAKNLFLTAQIRQLARPLGIRMVEAGPDGGRLEFDENPAIDAIALIEMVQKQPRQFRLDGQTRLRFTLPLPDRDERIQFLRGIIGQLKPAESQRKAG</sequence>
<keyword evidence="3 9" id="KW-0227">DNA damage</keyword>
<evidence type="ECO:0000313" key="14">
    <source>
        <dbReference type="Proteomes" id="UP001239019"/>
    </source>
</evidence>
<dbReference type="PROSITE" id="PS51192">
    <property type="entry name" value="HELICASE_ATP_BIND_1"/>
    <property type="match status" value="1"/>
</dbReference>
<organism evidence="13 14">
    <name type="scientific">Natronospira bacteriovora</name>
    <dbReference type="NCBI Taxonomy" id="3069753"/>
    <lineage>
        <taxon>Bacteria</taxon>
        <taxon>Pseudomonadati</taxon>
        <taxon>Pseudomonadota</taxon>
        <taxon>Gammaproteobacteria</taxon>
        <taxon>Natronospirales</taxon>
        <taxon>Natronospiraceae</taxon>
        <taxon>Natronospira</taxon>
    </lineage>
</organism>
<dbReference type="Gene3D" id="3.40.50.11180">
    <property type="match status" value="1"/>
</dbReference>
<dbReference type="Pfam" id="PF00270">
    <property type="entry name" value="DEAD"/>
    <property type="match status" value="1"/>
</dbReference>
<dbReference type="InterPro" id="IPR011545">
    <property type="entry name" value="DEAD/DEAH_box_helicase_dom"/>
</dbReference>
<comment type="function">
    <text evidence="9">Couples transcription and DNA repair by recognizing RNA polymerase (RNAP) stalled at DNA lesions. Mediates ATP-dependent release of RNAP and its truncated transcript from the DNA, and recruitment of nucleotide excision repair machinery to the damaged site.</text>
</comment>
<keyword evidence="1 9" id="KW-0963">Cytoplasm</keyword>
<comment type="subcellular location">
    <subcellularLocation>
        <location evidence="9">Cytoplasm</location>
    </subcellularLocation>
</comment>
<dbReference type="SMART" id="SM00982">
    <property type="entry name" value="TRCF"/>
    <property type="match status" value="1"/>
</dbReference>
<dbReference type="Pfam" id="PF02559">
    <property type="entry name" value="CarD_TRCF_RID"/>
    <property type="match status" value="1"/>
</dbReference>
<keyword evidence="6 9" id="KW-0067">ATP-binding</keyword>
<dbReference type="Gene3D" id="3.30.2060.10">
    <property type="entry name" value="Penicillin-binding protein 1b domain"/>
    <property type="match status" value="1"/>
</dbReference>
<dbReference type="InterPro" id="IPR027417">
    <property type="entry name" value="P-loop_NTPase"/>
</dbReference>
<proteinExistence type="inferred from homology"/>
<evidence type="ECO:0000256" key="5">
    <source>
        <dbReference type="ARBA" id="ARBA00022806"/>
    </source>
</evidence>
<evidence type="ECO:0000256" key="7">
    <source>
        <dbReference type="ARBA" id="ARBA00023125"/>
    </source>
</evidence>
<dbReference type="Pfam" id="PF00271">
    <property type="entry name" value="Helicase_C"/>
    <property type="match status" value="1"/>
</dbReference>
<dbReference type="InterPro" id="IPR014001">
    <property type="entry name" value="Helicase_ATP-bd"/>
</dbReference>
<dbReference type="RefSeq" id="WP_306726753.1">
    <property type="nucleotide sequence ID" value="NZ_JAVDDT010000001.1"/>
</dbReference>
<keyword evidence="4 9" id="KW-0378">Hydrolase</keyword>
<evidence type="ECO:0000256" key="2">
    <source>
        <dbReference type="ARBA" id="ARBA00022741"/>
    </source>
</evidence>
<dbReference type="InterPro" id="IPR005118">
    <property type="entry name" value="TRCF_C"/>
</dbReference>
<dbReference type="PANTHER" id="PTHR47964:SF1">
    <property type="entry name" value="ATP-DEPENDENT DNA HELICASE HOMOLOG RECG, CHLOROPLASTIC"/>
    <property type="match status" value="1"/>
</dbReference>
<dbReference type="Pfam" id="PF03461">
    <property type="entry name" value="TRCF"/>
    <property type="match status" value="1"/>
</dbReference>
<evidence type="ECO:0000259" key="12">
    <source>
        <dbReference type="PROSITE" id="PS51194"/>
    </source>
</evidence>
<dbReference type="EMBL" id="JAVDDT010000001">
    <property type="protein sequence ID" value="MDQ2068269.1"/>
    <property type="molecule type" value="Genomic_DNA"/>
</dbReference>
<keyword evidence="2 9" id="KW-0547">Nucleotide-binding</keyword>
<dbReference type="Gene3D" id="3.90.1150.50">
    <property type="entry name" value="Transcription-repair-coupling factor, D7 domain"/>
    <property type="match status" value="1"/>
</dbReference>
<dbReference type="GO" id="GO:0016787">
    <property type="term" value="F:hydrolase activity"/>
    <property type="evidence" value="ECO:0007669"/>
    <property type="project" value="UniProtKB-KW"/>
</dbReference>
<dbReference type="InterPro" id="IPR003711">
    <property type="entry name" value="CarD-like/TRCF_RID"/>
</dbReference>
<feature type="domain" description="Helicase C-terminal" evidence="12">
    <location>
        <begin position="812"/>
        <end position="966"/>
    </location>
</feature>
<keyword evidence="5" id="KW-0347">Helicase</keyword>
<dbReference type="InterPro" id="IPR036101">
    <property type="entry name" value="CarD-like/TRCF_RID_sf"/>
</dbReference>
<keyword evidence="7 9" id="KW-0238">DNA-binding</keyword>
<reference evidence="13 14" key="1">
    <citation type="submission" date="2023-08" db="EMBL/GenBank/DDBJ databases">
        <title>Whole-genome sequencing of halo(alkali)philic microorganisms from hypersaline lakes.</title>
        <authorList>
            <person name="Sorokin D.Y."/>
            <person name="Abbas B."/>
            <person name="Merkel A.Y."/>
        </authorList>
    </citation>
    <scope>NUCLEOTIDE SEQUENCE [LARGE SCALE GENOMIC DNA]</scope>
    <source>
        <strain evidence="13 14">AB-CW4</strain>
    </source>
</reference>
<feature type="compositionally biased region" description="Polar residues" evidence="10">
    <location>
        <begin position="1"/>
        <end position="10"/>
    </location>
</feature>
<dbReference type="InterPro" id="IPR037235">
    <property type="entry name" value="TRCF-like_C_D7"/>
</dbReference>
<comment type="similarity">
    <text evidence="9">In the C-terminal section; belongs to the helicase family. RecG subfamily.</text>
</comment>
<dbReference type="Proteomes" id="UP001239019">
    <property type="component" value="Unassembled WGS sequence"/>
</dbReference>
<evidence type="ECO:0000256" key="3">
    <source>
        <dbReference type="ARBA" id="ARBA00022763"/>
    </source>
</evidence>
<evidence type="ECO:0000256" key="10">
    <source>
        <dbReference type="SAM" id="MobiDB-lite"/>
    </source>
</evidence>
<protein>
    <recommendedName>
        <fullName evidence="9">Transcription-repair-coupling factor</fullName>
        <shortName evidence="9">TRCF</shortName>
        <ecNumber evidence="9">3.6.4.-</ecNumber>
    </recommendedName>
</protein>
<accession>A0ABU0W2N3</accession>
<dbReference type="SMART" id="SM01058">
    <property type="entry name" value="CarD_TRCF"/>
    <property type="match status" value="1"/>
</dbReference>
<dbReference type="SMART" id="SM00490">
    <property type="entry name" value="HELICc"/>
    <property type="match status" value="1"/>
</dbReference>
<dbReference type="HAMAP" id="MF_00969">
    <property type="entry name" value="TRCF"/>
    <property type="match status" value="1"/>
</dbReference>
<dbReference type="InterPro" id="IPR001650">
    <property type="entry name" value="Helicase_C-like"/>
</dbReference>
<dbReference type="SMART" id="SM00487">
    <property type="entry name" value="DEXDc"/>
    <property type="match status" value="1"/>
</dbReference>
<dbReference type="NCBIfam" id="TIGR00580">
    <property type="entry name" value="mfd"/>
    <property type="match status" value="1"/>
</dbReference>
<dbReference type="PROSITE" id="PS51194">
    <property type="entry name" value="HELICASE_CTER"/>
    <property type="match status" value="1"/>
</dbReference>
<dbReference type="Pfam" id="PF17757">
    <property type="entry name" value="UvrB_inter"/>
    <property type="match status" value="1"/>
</dbReference>
<dbReference type="PANTHER" id="PTHR47964">
    <property type="entry name" value="ATP-DEPENDENT DNA HELICASE HOMOLOG RECG, CHLOROPLASTIC"/>
    <property type="match status" value="1"/>
</dbReference>
<dbReference type="SUPFAM" id="SSF141259">
    <property type="entry name" value="CarD-like"/>
    <property type="match status" value="1"/>
</dbReference>
<dbReference type="InterPro" id="IPR047112">
    <property type="entry name" value="RecG/Mfd"/>
</dbReference>
<dbReference type="Gene3D" id="2.40.10.170">
    <property type="match status" value="1"/>
</dbReference>
<dbReference type="InterPro" id="IPR041471">
    <property type="entry name" value="UvrB_inter"/>
</dbReference>
<dbReference type="SUPFAM" id="SSF143517">
    <property type="entry name" value="TRCF domain-like"/>
    <property type="match status" value="1"/>
</dbReference>
<dbReference type="EC" id="3.6.4.-" evidence="9"/>
<gene>
    <name evidence="9 13" type="primary">mfd</name>
    <name evidence="13" type="ORF">RBH19_00090</name>
</gene>
<dbReference type="Gene3D" id="3.40.50.11140">
    <property type="match status" value="1"/>
</dbReference>
<evidence type="ECO:0000256" key="9">
    <source>
        <dbReference type="HAMAP-Rule" id="MF_00969"/>
    </source>
</evidence>
<keyword evidence="14" id="KW-1185">Reference proteome</keyword>
<dbReference type="CDD" id="cd17991">
    <property type="entry name" value="DEXHc_TRCF"/>
    <property type="match status" value="1"/>
</dbReference>
<evidence type="ECO:0000256" key="4">
    <source>
        <dbReference type="ARBA" id="ARBA00022801"/>
    </source>
</evidence>
<feature type="domain" description="Helicase ATP-binding" evidence="11">
    <location>
        <begin position="630"/>
        <end position="791"/>
    </location>
</feature>
<evidence type="ECO:0000259" key="11">
    <source>
        <dbReference type="PROSITE" id="PS51192"/>
    </source>
</evidence>
<dbReference type="Gene3D" id="3.40.50.300">
    <property type="entry name" value="P-loop containing nucleotide triphosphate hydrolases"/>
    <property type="match status" value="2"/>
</dbReference>